<dbReference type="InterPro" id="IPR028995">
    <property type="entry name" value="Glyco_hydro_57/38_cen_sf"/>
</dbReference>
<dbReference type="SUPFAM" id="SSF88688">
    <property type="entry name" value="Families 57/38 glycoside transferase middle domain"/>
    <property type="match status" value="1"/>
</dbReference>
<dbReference type="InterPro" id="IPR011682">
    <property type="entry name" value="Glyco_hydro_38_C"/>
</dbReference>
<comment type="caution">
    <text evidence="4">The sequence shown here is derived from an EMBL/GenBank/DDBJ whole genome shotgun (WGS) entry which is preliminary data.</text>
</comment>
<evidence type="ECO:0000313" key="4">
    <source>
        <dbReference type="EMBL" id="HGB25730.1"/>
    </source>
</evidence>
<evidence type="ECO:0000256" key="1">
    <source>
        <dbReference type="ARBA" id="ARBA00022723"/>
    </source>
</evidence>
<keyword evidence="2" id="KW-0378">Hydrolase</keyword>
<dbReference type="Gene3D" id="1.20.1270.50">
    <property type="entry name" value="Glycoside hydrolase family 38, central domain"/>
    <property type="match status" value="1"/>
</dbReference>
<sequence length="514" mass="58130">MMERLKAYGNAPGCPQVVLATPQEYLEAVQGAELPVWKGELYLEMHRGTYSTGTRLKKLLREVEEALKDLEVVSYMCGVCRSYEYLWLPLLEACFHDVASATVTEEVYNHYVSLLEDLRRSVEAEIERTLESTLSGGDWLVVVNTLPWEREDAVPAPVEGAVQQVIDGRVYSLVRAPPMGFASYREGVGAEGRLVEASAERVSNGLVEVRSDGSIRDLEAGVEAVSRSYLVACEDIPAEWDGWDLDPWYQRNCVELHPVSVELVERGPLRSCLEFRYEYGGSTLTERVCVWSFTKRVDFRLRGSIKHRLVVFRKVFELGFQPVAAEAEIPYGVVRRSLGPENPWEAAKFEFPVWRWLDVYSAGYGVAFLNKGRPGHSLSGRLVGITIAKTPVFPNPKLDLGEVEAEYAVYPHLGTWREAQVPRRALEYHRPLRVLKGRRAEGSFMRIDAPNLLVETVKCAEDGRGFIARIWETYGSETELELEAEETDFLELGGRKAGAQRFKPFEIKSLRLTR</sequence>
<evidence type="ECO:0000259" key="3">
    <source>
        <dbReference type="SMART" id="SM00872"/>
    </source>
</evidence>
<keyword evidence="1" id="KW-0479">Metal-binding</keyword>
<dbReference type="EMBL" id="DTIB01000116">
    <property type="protein sequence ID" value="HGB25730.1"/>
    <property type="molecule type" value="Genomic_DNA"/>
</dbReference>
<dbReference type="GO" id="GO:0009313">
    <property type="term" value="P:oligosaccharide catabolic process"/>
    <property type="evidence" value="ECO:0007669"/>
    <property type="project" value="TreeGrafter"/>
</dbReference>
<name>A0A7C3SLZ7_THEPE</name>
<dbReference type="InterPro" id="IPR015341">
    <property type="entry name" value="Glyco_hydro_38_cen"/>
</dbReference>
<dbReference type="PANTHER" id="PTHR46017">
    <property type="entry name" value="ALPHA-MANNOSIDASE 2C1"/>
    <property type="match status" value="1"/>
</dbReference>
<feature type="domain" description="Glycoside hydrolase family 38 central" evidence="3">
    <location>
        <begin position="44"/>
        <end position="115"/>
    </location>
</feature>
<dbReference type="Pfam" id="PF17677">
    <property type="entry name" value="Glyco_hydro38C2"/>
    <property type="match status" value="1"/>
</dbReference>
<reference evidence="4" key="1">
    <citation type="journal article" date="2020" name="mSystems">
        <title>Genome- and Community-Level Interaction Insights into Carbon Utilization and Element Cycling Functions of Hydrothermarchaeota in Hydrothermal Sediment.</title>
        <authorList>
            <person name="Zhou Z."/>
            <person name="Liu Y."/>
            <person name="Xu W."/>
            <person name="Pan J."/>
            <person name="Luo Z.H."/>
            <person name="Li M."/>
        </authorList>
    </citation>
    <scope>NUCLEOTIDE SEQUENCE [LARGE SCALE GENOMIC DNA]</scope>
    <source>
        <strain evidence="4">SpSt-8</strain>
    </source>
</reference>
<evidence type="ECO:0000256" key="2">
    <source>
        <dbReference type="ARBA" id="ARBA00022801"/>
    </source>
</evidence>
<accession>A0A7C3SLZ7</accession>
<dbReference type="GO" id="GO:0004559">
    <property type="term" value="F:alpha-mannosidase activity"/>
    <property type="evidence" value="ECO:0007669"/>
    <property type="project" value="InterPro"/>
</dbReference>
<dbReference type="GO" id="GO:0046872">
    <property type="term" value="F:metal ion binding"/>
    <property type="evidence" value="ECO:0007669"/>
    <property type="project" value="UniProtKB-KW"/>
</dbReference>
<dbReference type="Gene3D" id="2.70.98.30">
    <property type="entry name" value="Golgi alpha-mannosidase II, domain 4"/>
    <property type="match status" value="1"/>
</dbReference>
<protein>
    <recommendedName>
        <fullName evidence="3">Glycoside hydrolase family 38 central domain-containing protein</fullName>
    </recommendedName>
</protein>
<dbReference type="GO" id="GO:0030246">
    <property type="term" value="F:carbohydrate binding"/>
    <property type="evidence" value="ECO:0007669"/>
    <property type="project" value="InterPro"/>
</dbReference>
<dbReference type="Pfam" id="PF09261">
    <property type="entry name" value="Alpha-mann_mid"/>
    <property type="match status" value="1"/>
</dbReference>
<dbReference type="SMART" id="SM00872">
    <property type="entry name" value="Alpha-mann_mid"/>
    <property type="match status" value="1"/>
</dbReference>
<dbReference type="PANTHER" id="PTHR46017:SF1">
    <property type="entry name" value="ALPHA-MANNOSIDASE 2C1"/>
    <property type="match status" value="1"/>
</dbReference>
<dbReference type="Pfam" id="PF07748">
    <property type="entry name" value="Glyco_hydro_38C"/>
    <property type="match status" value="1"/>
</dbReference>
<proteinExistence type="predicted"/>
<dbReference type="InterPro" id="IPR011013">
    <property type="entry name" value="Gal_mutarotase_sf_dom"/>
</dbReference>
<gene>
    <name evidence="4" type="ORF">ENV88_06895</name>
</gene>
<dbReference type="InterPro" id="IPR037094">
    <property type="entry name" value="Glyco_hydro_38_cen_sf"/>
</dbReference>
<dbReference type="AlphaFoldDB" id="A0A7C3SLZ7"/>
<dbReference type="GO" id="GO:0006013">
    <property type="term" value="P:mannose metabolic process"/>
    <property type="evidence" value="ECO:0007669"/>
    <property type="project" value="InterPro"/>
</dbReference>
<dbReference type="SUPFAM" id="SSF74650">
    <property type="entry name" value="Galactose mutarotase-like"/>
    <property type="match status" value="1"/>
</dbReference>
<dbReference type="InterPro" id="IPR041147">
    <property type="entry name" value="GH38_C"/>
</dbReference>
<organism evidence="4">
    <name type="scientific">Thermofilum pendens</name>
    <dbReference type="NCBI Taxonomy" id="2269"/>
    <lineage>
        <taxon>Archaea</taxon>
        <taxon>Thermoproteota</taxon>
        <taxon>Thermoprotei</taxon>
        <taxon>Thermofilales</taxon>
        <taxon>Thermofilaceae</taxon>
        <taxon>Thermofilum</taxon>
    </lineage>
</organism>